<evidence type="ECO:0000313" key="3">
    <source>
        <dbReference type="Proteomes" id="UP000269721"/>
    </source>
</evidence>
<feature type="compositionally biased region" description="Polar residues" evidence="1">
    <location>
        <begin position="131"/>
        <end position="142"/>
    </location>
</feature>
<feature type="region of interest" description="Disordered" evidence="1">
    <location>
        <begin position="301"/>
        <end position="323"/>
    </location>
</feature>
<gene>
    <name evidence="2" type="ORF">BDK51DRAFT_50817</name>
</gene>
<dbReference type="Proteomes" id="UP000269721">
    <property type="component" value="Unassembled WGS sequence"/>
</dbReference>
<feature type="region of interest" description="Disordered" evidence="1">
    <location>
        <begin position="69"/>
        <end position="160"/>
    </location>
</feature>
<sequence>MPALHVRWDRCDQVCPTSPPKPDSQQRSGSMTVFPRFHKCGFRGTDVRWAVESAAEGVSPLHAFARVISRPGTSSPSPPSAPRSRSRAAMPNSTLSDLPLPSQALSPEPNASVPLHHPDAPTLAAPPASSIPAQKQVPSASEQELKPPQREESGDPVVQCERIRDKLKKWERRWEDKYGFGPSREQGLVLPHAPPPLAAPSGPPPRSPSPSCENGSASLIVPPTVKKPRRASSFAYLSATKRAVTLFGGDSGNAECVEEKHGRRDWCYLLYGGAASRLTNIDSAYSTSRNSILATKDTVADPDSTANSADANALPPIPPSETLPTINISAPPASPIDDYVAPNSFVLPPRIRSKFRGGPLPSLSKKYLDSSLFADAAENYTFGDVPPSEVPEAISMDVDENNPENAPSPKKRKSRAKPTKKQTSATAASSIDVDEDDVENAQSPKKRKSRAKPRLKSAFATAASFMDVDEDDTEDAQSPKKPKTRAKRKPASAAARKSTKPKNAPAAAPALPASEPTTRRPLSTRAAASSARLSLAAGGDSDDGLDEESDVFVEEGDDGEGESGGDGWSEDEGVQPQPIEELKEAAKVPRKRKGVSVGLPRRAKPAADPNAPIAPKKARAARAPKPAAEAGEAGGWKGATTGGVWTGAGLAGRGGKSSRVMGGGGGGGGDNKRGTAGTARRQGVGVEADVGVPDLAYVASSVPL</sequence>
<feature type="compositionally biased region" description="Basic residues" evidence="1">
    <location>
        <begin position="480"/>
        <end position="490"/>
    </location>
</feature>
<feature type="compositionally biased region" description="Basic and acidic residues" evidence="1">
    <location>
        <begin position="143"/>
        <end position="153"/>
    </location>
</feature>
<feature type="compositionally biased region" description="Basic residues" evidence="1">
    <location>
        <begin position="444"/>
        <end position="455"/>
    </location>
</feature>
<accession>A0A4P9W7J0</accession>
<evidence type="ECO:0000313" key="2">
    <source>
        <dbReference type="EMBL" id="RKO87345.1"/>
    </source>
</evidence>
<feature type="region of interest" description="Disordered" evidence="1">
    <location>
        <begin position="398"/>
        <end position="682"/>
    </location>
</feature>
<feature type="compositionally biased region" description="Pro residues" evidence="1">
    <location>
        <begin position="192"/>
        <end position="208"/>
    </location>
</feature>
<dbReference type="AlphaFoldDB" id="A0A4P9W7J0"/>
<feature type="compositionally biased region" description="Gly residues" evidence="1">
    <location>
        <begin position="632"/>
        <end position="669"/>
    </location>
</feature>
<reference evidence="3" key="1">
    <citation type="journal article" date="2018" name="Nat. Microbiol.">
        <title>Leveraging single-cell genomics to expand the fungal tree of life.</title>
        <authorList>
            <person name="Ahrendt S.R."/>
            <person name="Quandt C.A."/>
            <person name="Ciobanu D."/>
            <person name="Clum A."/>
            <person name="Salamov A."/>
            <person name="Andreopoulos B."/>
            <person name="Cheng J.F."/>
            <person name="Woyke T."/>
            <person name="Pelin A."/>
            <person name="Henrissat B."/>
            <person name="Reynolds N.K."/>
            <person name="Benny G.L."/>
            <person name="Smith M.E."/>
            <person name="James T.Y."/>
            <person name="Grigoriev I.V."/>
        </authorList>
    </citation>
    <scope>NUCLEOTIDE SEQUENCE [LARGE SCALE GENOMIC DNA]</scope>
</reference>
<feature type="compositionally biased region" description="Basic residues" evidence="1">
    <location>
        <begin position="409"/>
        <end position="420"/>
    </location>
</feature>
<feature type="compositionally biased region" description="Acidic residues" evidence="1">
    <location>
        <begin position="540"/>
        <end position="573"/>
    </location>
</feature>
<protein>
    <submittedName>
        <fullName evidence="2">Uncharacterized protein</fullName>
    </submittedName>
</protein>
<organism evidence="2 3">
    <name type="scientific">Blyttiomyces helicus</name>
    <dbReference type="NCBI Taxonomy" id="388810"/>
    <lineage>
        <taxon>Eukaryota</taxon>
        <taxon>Fungi</taxon>
        <taxon>Fungi incertae sedis</taxon>
        <taxon>Chytridiomycota</taxon>
        <taxon>Chytridiomycota incertae sedis</taxon>
        <taxon>Chytridiomycetes</taxon>
        <taxon>Chytridiomycetes incertae sedis</taxon>
        <taxon>Blyttiomyces</taxon>
    </lineage>
</organism>
<keyword evidence="3" id="KW-1185">Reference proteome</keyword>
<feature type="compositionally biased region" description="Low complexity" evidence="1">
    <location>
        <begin position="491"/>
        <end position="513"/>
    </location>
</feature>
<name>A0A4P9W7J0_9FUNG</name>
<proteinExistence type="predicted"/>
<feature type="region of interest" description="Disordered" evidence="1">
    <location>
        <begin position="181"/>
        <end position="220"/>
    </location>
</feature>
<evidence type="ECO:0000256" key="1">
    <source>
        <dbReference type="SAM" id="MobiDB-lite"/>
    </source>
</evidence>
<dbReference type="EMBL" id="KZ997492">
    <property type="protein sequence ID" value="RKO87345.1"/>
    <property type="molecule type" value="Genomic_DNA"/>
</dbReference>
<feature type="compositionally biased region" description="Low complexity" evidence="1">
    <location>
        <begin position="519"/>
        <end position="539"/>
    </location>
</feature>